<keyword evidence="2" id="KW-0805">Transcription regulation</keyword>
<accession>A0A0F9XYZ8</accession>
<dbReference type="GO" id="GO:0016593">
    <property type="term" value="C:Cdc73/Paf1 complex"/>
    <property type="evidence" value="ECO:0007669"/>
    <property type="project" value="TreeGrafter"/>
</dbReference>
<dbReference type="EMBL" id="JOKZ01000056">
    <property type="protein sequence ID" value="KKP05203.1"/>
    <property type="molecule type" value="Genomic_DNA"/>
</dbReference>
<dbReference type="PROSITE" id="PS51360">
    <property type="entry name" value="PLUS3"/>
    <property type="match status" value="1"/>
</dbReference>
<feature type="region of interest" description="Disordered" evidence="5">
    <location>
        <begin position="533"/>
        <end position="561"/>
    </location>
</feature>
<dbReference type="Proteomes" id="UP000034112">
    <property type="component" value="Unassembled WGS sequence"/>
</dbReference>
<dbReference type="GO" id="GO:0003677">
    <property type="term" value="F:DNA binding"/>
    <property type="evidence" value="ECO:0007669"/>
    <property type="project" value="InterPro"/>
</dbReference>
<evidence type="ECO:0000313" key="8">
    <source>
        <dbReference type="Proteomes" id="UP000034112"/>
    </source>
</evidence>
<feature type="region of interest" description="Disordered" evidence="5">
    <location>
        <begin position="147"/>
        <end position="258"/>
    </location>
</feature>
<sequence>MADIDDELLALAGGDSDEEGSVSASREASASPPPASDDEMPKSPETKSKRRSKQDESEDEGEASDAPSHNSLESASMDESDSDTEPAHGASRSTTAPGANDDDKYPVDGMFMSEAEKAEIMAMREVEREQIIADRISEIERQRQNRLLRQMVNNVEIEERKQVKKKRSADTELEDGARRASRPKTGKGSESAIDSLRRARAEKARRQEDRERRRDGMSPHGRESREPEESDDEFGQSRNRSPEKAAARELPPPELRDFDRVRLGRNEFAQVCSTPGFESAITGCYIRIALGAHPETGIEQYRMALIKGFTTGRPYALNGPQGSFVTDQYVKATHGKAVKEFPFIAASGGQFTEGELNRYKVTCHNDGVTLPTKDFLVDKIDDINALINHKWTNEEIKARLAKRNELRKRFDPQERQRLANLAEEAAQRGDDQRAEELQEELEKLGRERLAFKTSLGPSKNPEATKASSEQDRLAERNRENRRLNQEAVRKAQLKEKAKAREIEMALKRGEVISEDYSRRLRTKAKFVHDVNEKVGEKPEAPKDGAGATTNGTKGPSSSQMLPHLAKLQEKHYSETKGLPTIHKPIMDDDVIGALDLEIDVEI</sequence>
<comment type="subcellular location">
    <subcellularLocation>
        <location evidence="1">Nucleus</location>
    </subcellularLocation>
</comment>
<keyword evidence="4" id="KW-0539">Nucleus</keyword>
<feature type="region of interest" description="Disordered" evidence="5">
    <location>
        <begin position="1"/>
        <end position="111"/>
    </location>
</feature>
<organism evidence="7 8">
    <name type="scientific">Trichoderma harzianum</name>
    <name type="common">Hypocrea lixii</name>
    <dbReference type="NCBI Taxonomy" id="5544"/>
    <lineage>
        <taxon>Eukaryota</taxon>
        <taxon>Fungi</taxon>
        <taxon>Dikarya</taxon>
        <taxon>Ascomycota</taxon>
        <taxon>Pezizomycotina</taxon>
        <taxon>Sordariomycetes</taxon>
        <taxon>Hypocreomycetidae</taxon>
        <taxon>Hypocreales</taxon>
        <taxon>Hypocreaceae</taxon>
        <taxon>Trichoderma</taxon>
    </lineage>
</organism>
<dbReference type="PANTHER" id="PTHR13115">
    <property type="entry name" value="RNA POLYMERASE-ASSOCIATED PROTEIN RTF1 HOMOLOG"/>
    <property type="match status" value="1"/>
</dbReference>
<dbReference type="OMA" id="ISGCYAR"/>
<evidence type="ECO:0000256" key="4">
    <source>
        <dbReference type="ARBA" id="ARBA00023242"/>
    </source>
</evidence>
<keyword evidence="3" id="KW-0804">Transcription</keyword>
<dbReference type="SMART" id="SM00719">
    <property type="entry name" value="Plus3"/>
    <property type="match status" value="1"/>
</dbReference>
<gene>
    <name evidence="7" type="ORF">THAR02_02722</name>
</gene>
<dbReference type="FunFam" id="3.90.70.200:FF:000005">
    <property type="entry name" value="Related to Pol II transcription elongation factor"/>
    <property type="match status" value="1"/>
</dbReference>
<protein>
    <recommendedName>
        <fullName evidence="6">Plus3 domain-containing protein</fullName>
    </recommendedName>
</protein>
<name>A0A0F9XYZ8_TRIHA</name>
<dbReference type="GO" id="GO:1990269">
    <property type="term" value="F:RNA polymerase II C-terminal domain phosphoserine binding"/>
    <property type="evidence" value="ECO:0007669"/>
    <property type="project" value="TreeGrafter"/>
</dbReference>
<dbReference type="SUPFAM" id="SSF159042">
    <property type="entry name" value="Plus3-like"/>
    <property type="match status" value="1"/>
</dbReference>
<evidence type="ECO:0000259" key="6">
    <source>
        <dbReference type="PROSITE" id="PS51360"/>
    </source>
</evidence>
<feature type="compositionally biased region" description="Basic and acidic residues" evidence="5">
    <location>
        <begin position="533"/>
        <end position="542"/>
    </location>
</feature>
<feature type="compositionally biased region" description="Polar residues" evidence="5">
    <location>
        <begin position="547"/>
        <end position="560"/>
    </location>
</feature>
<feature type="domain" description="Plus3" evidence="6">
    <location>
        <begin position="252"/>
        <end position="388"/>
    </location>
</feature>
<evidence type="ECO:0000313" key="7">
    <source>
        <dbReference type="EMBL" id="KKP05203.1"/>
    </source>
</evidence>
<evidence type="ECO:0000256" key="1">
    <source>
        <dbReference type="ARBA" id="ARBA00004123"/>
    </source>
</evidence>
<dbReference type="AlphaFoldDB" id="A0A0F9XYZ8"/>
<evidence type="ECO:0000256" key="5">
    <source>
        <dbReference type="SAM" id="MobiDB-lite"/>
    </source>
</evidence>
<reference evidence="8" key="1">
    <citation type="journal article" date="2015" name="Genome Announc.">
        <title>Draft whole-genome sequence of the biocontrol agent Trichoderma harzianum T6776.</title>
        <authorList>
            <person name="Baroncelli R."/>
            <person name="Piaggeschi G."/>
            <person name="Fiorini L."/>
            <person name="Bertolini E."/>
            <person name="Zapparata A."/>
            <person name="Pe M.E."/>
            <person name="Sarrocco S."/>
            <person name="Vannacci G."/>
        </authorList>
    </citation>
    <scope>NUCLEOTIDE SEQUENCE [LARGE SCALE GENOMIC DNA]</scope>
    <source>
        <strain evidence="8">T6776</strain>
    </source>
</reference>
<dbReference type="Gene3D" id="3.90.70.200">
    <property type="entry name" value="Plus-3 domain"/>
    <property type="match status" value="1"/>
</dbReference>
<dbReference type="InterPro" id="IPR036128">
    <property type="entry name" value="Plus3-like_sf"/>
</dbReference>
<feature type="region of interest" description="Disordered" evidence="5">
    <location>
        <begin position="451"/>
        <end position="493"/>
    </location>
</feature>
<proteinExistence type="predicted"/>
<dbReference type="Pfam" id="PF03126">
    <property type="entry name" value="Plus-3"/>
    <property type="match status" value="1"/>
</dbReference>
<feature type="compositionally biased region" description="Basic and acidic residues" evidence="5">
    <location>
        <begin position="468"/>
        <end position="493"/>
    </location>
</feature>
<evidence type="ECO:0000256" key="2">
    <source>
        <dbReference type="ARBA" id="ARBA00023015"/>
    </source>
</evidence>
<feature type="compositionally biased region" description="Basic and acidic residues" evidence="5">
    <location>
        <begin position="195"/>
        <end position="227"/>
    </location>
</feature>
<evidence type="ECO:0000256" key="3">
    <source>
        <dbReference type="ARBA" id="ARBA00023163"/>
    </source>
</evidence>
<feature type="compositionally biased region" description="Low complexity" evidence="5">
    <location>
        <begin position="21"/>
        <end position="30"/>
    </location>
</feature>
<comment type="caution">
    <text evidence="7">The sequence shown here is derived from an EMBL/GenBank/DDBJ whole genome shotgun (WGS) entry which is preliminary data.</text>
</comment>
<dbReference type="PANTHER" id="PTHR13115:SF8">
    <property type="entry name" value="RNA POLYMERASE-ASSOCIATED PROTEIN RTF1 HOMOLOG"/>
    <property type="match status" value="1"/>
</dbReference>
<dbReference type="InterPro" id="IPR004343">
    <property type="entry name" value="Plus-3_dom"/>
</dbReference>
<dbReference type="OrthoDB" id="166375at2759"/>